<dbReference type="InterPro" id="IPR013396">
    <property type="entry name" value="CRISPR-assoc_prot_Csy4"/>
</dbReference>
<dbReference type="InterPro" id="IPR042564">
    <property type="entry name" value="CRISPR-Cas6/Csy4_sf"/>
</dbReference>
<dbReference type="Proteomes" id="UP000228987">
    <property type="component" value="Unassembled WGS sequence"/>
</dbReference>
<organism evidence="1 2">
    <name type="scientific">SAR86 cluster bacterium</name>
    <dbReference type="NCBI Taxonomy" id="2030880"/>
    <lineage>
        <taxon>Bacteria</taxon>
        <taxon>Pseudomonadati</taxon>
        <taxon>Pseudomonadota</taxon>
        <taxon>Gammaproteobacteria</taxon>
        <taxon>SAR86 cluster</taxon>
    </lineage>
</organism>
<dbReference type="Pfam" id="PF09618">
    <property type="entry name" value="Cas_Csy4"/>
    <property type="match status" value="1"/>
</dbReference>
<dbReference type="EMBL" id="NVWI01000014">
    <property type="protein sequence ID" value="PCJ39524.1"/>
    <property type="molecule type" value="Genomic_DNA"/>
</dbReference>
<dbReference type="NCBIfam" id="TIGR02563">
    <property type="entry name" value="cas_Csy4"/>
    <property type="match status" value="1"/>
</dbReference>
<sequence>MKHYLDITLLPDAEANLGFIWQKVFQQIHIALAENKLPNGNSAIAVSFPEYSDKFPLGSKLRLFSPTVEILEQLNVNQWLNRLSDYTHCTSIKEVPESVAHTRFKRKQFTTNPHRLARRRVKRKGGTLEEALQYYATFEDKESKLPFINMNSLSGESKFRLFIDKEEAAEPVQGEFNCYGLSKTATVPWF</sequence>
<evidence type="ECO:0000313" key="1">
    <source>
        <dbReference type="EMBL" id="PCJ39524.1"/>
    </source>
</evidence>
<gene>
    <name evidence="1" type="primary">cas6f</name>
    <name evidence="1" type="ORF">COA71_13790</name>
</gene>
<proteinExistence type="predicted"/>
<dbReference type="AlphaFoldDB" id="A0A2A5C6M6"/>
<accession>A0A2A5C6M6</accession>
<comment type="caution">
    <text evidence="1">The sequence shown here is derived from an EMBL/GenBank/DDBJ whole genome shotgun (WGS) entry which is preliminary data.</text>
</comment>
<name>A0A2A5C6M6_9GAMM</name>
<dbReference type="CDD" id="cd09739">
    <property type="entry name" value="Cas6_I-F"/>
    <property type="match status" value="1"/>
</dbReference>
<evidence type="ECO:0000313" key="2">
    <source>
        <dbReference type="Proteomes" id="UP000228987"/>
    </source>
</evidence>
<dbReference type="GO" id="GO:0004519">
    <property type="term" value="F:endonuclease activity"/>
    <property type="evidence" value="ECO:0007669"/>
    <property type="project" value="InterPro"/>
</dbReference>
<dbReference type="GO" id="GO:0043571">
    <property type="term" value="P:maintenance of CRISPR repeat elements"/>
    <property type="evidence" value="ECO:0007669"/>
    <property type="project" value="InterPro"/>
</dbReference>
<reference evidence="2" key="1">
    <citation type="submission" date="2017-08" db="EMBL/GenBank/DDBJ databases">
        <title>A dynamic microbial community with high functional redundancy inhabits the cold, oxic subseafloor aquifer.</title>
        <authorList>
            <person name="Tully B.J."/>
            <person name="Wheat C.G."/>
            <person name="Glazer B.T."/>
            <person name="Huber J.A."/>
        </authorList>
    </citation>
    <scope>NUCLEOTIDE SEQUENCE [LARGE SCALE GENOMIC DNA]</scope>
</reference>
<dbReference type="Gene3D" id="3.30.70.2540">
    <property type="entry name" value="CRISPR-associated endoribonuclease Cas6/Csy4"/>
    <property type="match status" value="1"/>
</dbReference>
<protein>
    <submittedName>
        <fullName evidence="1">Type I-F CRISPR-associated endoribonuclease Cas6/Csy4</fullName>
    </submittedName>
</protein>